<keyword evidence="9" id="KW-1185">Reference proteome</keyword>
<keyword evidence="5 6" id="KW-0472">Membrane</keyword>
<proteinExistence type="predicted"/>
<gene>
    <name evidence="8" type="ORF">GCM10025883_21330</name>
</gene>
<reference evidence="9" key="1">
    <citation type="journal article" date="2019" name="Int. J. Syst. Evol. Microbiol.">
        <title>The Global Catalogue of Microorganisms (GCM) 10K type strain sequencing project: providing services to taxonomists for standard genome sequencing and annotation.</title>
        <authorList>
            <consortium name="The Broad Institute Genomics Platform"/>
            <consortium name="The Broad Institute Genome Sequencing Center for Infectious Disease"/>
            <person name="Wu L."/>
            <person name="Ma J."/>
        </authorList>
    </citation>
    <scope>NUCLEOTIDE SEQUENCE [LARGE SCALE GENOMIC DNA]</scope>
    <source>
        <strain evidence="9">NBRC 113072</strain>
    </source>
</reference>
<name>A0ABQ6IQA0_9MICO</name>
<feature type="transmembrane region" description="Helical" evidence="6">
    <location>
        <begin position="404"/>
        <end position="425"/>
    </location>
</feature>
<keyword evidence="3 6" id="KW-0812">Transmembrane</keyword>
<keyword evidence="2" id="KW-1003">Cell membrane</keyword>
<feature type="transmembrane region" description="Helical" evidence="6">
    <location>
        <begin position="61"/>
        <end position="86"/>
    </location>
</feature>
<feature type="transmembrane region" description="Helical" evidence="6">
    <location>
        <begin position="20"/>
        <end position="41"/>
    </location>
</feature>
<evidence type="ECO:0000256" key="1">
    <source>
        <dbReference type="ARBA" id="ARBA00004651"/>
    </source>
</evidence>
<dbReference type="RefSeq" id="WP_284303843.1">
    <property type="nucleotide sequence ID" value="NZ_BSUO01000001.1"/>
</dbReference>
<evidence type="ECO:0000256" key="5">
    <source>
        <dbReference type="ARBA" id="ARBA00023136"/>
    </source>
</evidence>
<dbReference type="InterPro" id="IPR003838">
    <property type="entry name" value="ABC3_permease_C"/>
</dbReference>
<evidence type="ECO:0000313" key="9">
    <source>
        <dbReference type="Proteomes" id="UP001157126"/>
    </source>
</evidence>
<dbReference type="Proteomes" id="UP001157126">
    <property type="component" value="Unassembled WGS sequence"/>
</dbReference>
<feature type="transmembrane region" description="Helical" evidence="6">
    <location>
        <begin position="278"/>
        <end position="299"/>
    </location>
</feature>
<feature type="transmembrane region" description="Helical" evidence="6">
    <location>
        <begin position="319"/>
        <end position="344"/>
    </location>
</feature>
<dbReference type="EMBL" id="BSUO01000001">
    <property type="protein sequence ID" value="GMA40088.1"/>
    <property type="molecule type" value="Genomic_DNA"/>
</dbReference>
<comment type="subcellular location">
    <subcellularLocation>
        <location evidence="1">Cell membrane</location>
        <topology evidence="1">Multi-pass membrane protein</topology>
    </subcellularLocation>
</comment>
<comment type="caution">
    <text evidence="8">The sequence shown here is derived from an EMBL/GenBank/DDBJ whole genome shotgun (WGS) entry which is preliminary data.</text>
</comment>
<dbReference type="Pfam" id="PF02687">
    <property type="entry name" value="FtsX"/>
    <property type="match status" value="1"/>
</dbReference>
<feature type="transmembrane region" description="Helical" evidence="6">
    <location>
        <begin position="122"/>
        <end position="141"/>
    </location>
</feature>
<feature type="transmembrane region" description="Helical" evidence="6">
    <location>
        <begin position="229"/>
        <end position="257"/>
    </location>
</feature>
<evidence type="ECO:0000259" key="7">
    <source>
        <dbReference type="Pfam" id="PF02687"/>
    </source>
</evidence>
<evidence type="ECO:0000256" key="2">
    <source>
        <dbReference type="ARBA" id="ARBA00022475"/>
    </source>
</evidence>
<evidence type="ECO:0000313" key="8">
    <source>
        <dbReference type="EMBL" id="GMA40088.1"/>
    </source>
</evidence>
<feature type="domain" description="ABC3 transporter permease C-terminal" evidence="7">
    <location>
        <begin position="89"/>
        <end position="184"/>
    </location>
</feature>
<feature type="transmembrane region" description="Helical" evidence="6">
    <location>
        <begin position="202"/>
        <end position="223"/>
    </location>
</feature>
<evidence type="ECO:0000256" key="6">
    <source>
        <dbReference type="SAM" id="Phobius"/>
    </source>
</evidence>
<evidence type="ECO:0000256" key="3">
    <source>
        <dbReference type="ARBA" id="ARBA00022692"/>
    </source>
</evidence>
<keyword evidence="4 6" id="KW-1133">Transmembrane helix</keyword>
<evidence type="ECO:0000256" key="4">
    <source>
        <dbReference type="ARBA" id="ARBA00022989"/>
    </source>
</evidence>
<organism evidence="8 9">
    <name type="scientific">Mobilicoccus caccae</name>
    <dbReference type="NCBI Taxonomy" id="1859295"/>
    <lineage>
        <taxon>Bacteria</taxon>
        <taxon>Bacillati</taxon>
        <taxon>Actinomycetota</taxon>
        <taxon>Actinomycetes</taxon>
        <taxon>Micrococcales</taxon>
        <taxon>Dermatophilaceae</taxon>
        <taxon>Mobilicoccus</taxon>
    </lineage>
</organism>
<sequence>MIAAVRLVWHLRRQERAETALPGTLAVTGFAVTTAALLVTLGGVGAFESRAQGESAGELGVTYVVLAYIAAVLLVVPVMTLGSVAARLTVSRRDARLATLRLAGATTGQVTTMTLTEQAVQAALGALIGSVLYGVLLFPLSLLSFQGRALTPAELWVGPGLLLAVVAGVVALAVLSGVLGLARVVVSPLGVVGRTTPRRLSVLRVAVPAVILLVWIQGFGQLYQQGVGVVLALLAVVVMTVNLLGPFFVMLAGHIVARTATTPATLLASRRIVDDPKATWRTVSALALGILVAALSGVGEVLSRSAEADPEAMMLGRDIGTGSLVALAILTVVAATSTGVVHAARVYDQRPQYRALAYAGTPTALLHRARLREVTIPMAVTVVLGMTLPILILVPLAGLMGPGVVVRTIVAVAAACALLVAGVLASRPLVDAAARL</sequence>
<feature type="transmembrane region" description="Helical" evidence="6">
    <location>
        <begin position="376"/>
        <end position="398"/>
    </location>
</feature>
<feature type="transmembrane region" description="Helical" evidence="6">
    <location>
        <begin position="161"/>
        <end position="182"/>
    </location>
</feature>
<accession>A0ABQ6IQA0</accession>
<protein>
    <submittedName>
        <fullName evidence="8">Transporter</fullName>
    </submittedName>
</protein>